<dbReference type="Pfam" id="PF07969">
    <property type="entry name" value="Amidohydro_3"/>
    <property type="match status" value="1"/>
</dbReference>
<dbReference type="SUPFAM" id="SSF51338">
    <property type="entry name" value="Composite domain of metallo-dependent hydrolases"/>
    <property type="match status" value="1"/>
</dbReference>
<dbReference type="InterPro" id="IPR013108">
    <property type="entry name" value="Amidohydro_3"/>
</dbReference>
<dbReference type="Gene3D" id="3.10.310.70">
    <property type="match status" value="1"/>
</dbReference>
<keyword evidence="4" id="KW-1185">Reference proteome</keyword>
<sequence length="547" mass="57768">MKAKLLAAAMVLVGATQAQAADLLLHGGPIYTGEAKVEALAIKDGKVIYAGPLAQARQVAPKATDIDLKGAAAFPGLVDAHAHLMGIGLRELTLNLEGTASIAELAQKVKAWNAAHPGADPLSGRGWIETHYPEKRFPTRADLDAAVPDRAVVLTRADGHALVANSKMLALAGITRDTPDPAGGQILKDAQGEPTGMLIDNAQRLLTGKIPPPSAEMKREAAKRAVQLYASRGWTGMHSVSVNAEDVTILNEMAAKGELPIRVDNFMDPKSADEVLAKGPFADPTGLVRVDGIKMYMDGALGSRGAALLAPYNDAEGTGLILTDPAVISATLAKARAVKAQVAIHAIGDRGNRLVLDLFQKAYADAPAALAAARWRVEHAQIIAEEDKPRFAKLGIIASMQPSHAIGDLYFAPARLGESRLKEAYAWKDLWDLGVHMAAGTDAPVEKGDPLIEFYAATYRHALNGFAGPDWGLDEVLTRPQALTMLTKGSAYAAFREKDLGDLSPGKAADISVFSADLMTVPFADIPKAHAVLTIVGGKIVYDGRGK</sequence>
<dbReference type="InterPro" id="IPR032466">
    <property type="entry name" value="Metal_Hydrolase"/>
</dbReference>
<dbReference type="Gene3D" id="2.30.40.10">
    <property type="entry name" value="Urease, subunit C, domain 1"/>
    <property type="match status" value="1"/>
</dbReference>
<dbReference type="RefSeq" id="WP_377352418.1">
    <property type="nucleotide sequence ID" value="NZ_JBHTLQ010000005.1"/>
</dbReference>
<dbReference type="InterPro" id="IPR033932">
    <property type="entry name" value="YtcJ-like"/>
</dbReference>
<dbReference type="GO" id="GO:0016787">
    <property type="term" value="F:hydrolase activity"/>
    <property type="evidence" value="ECO:0007669"/>
    <property type="project" value="UniProtKB-KW"/>
</dbReference>
<gene>
    <name evidence="3" type="ORF">ACFQ27_03085</name>
</gene>
<keyword evidence="3" id="KW-0378">Hydrolase</keyword>
<dbReference type="EC" id="3.5.-.-" evidence="3"/>
<proteinExistence type="predicted"/>
<dbReference type="EMBL" id="JBHTLQ010000005">
    <property type="protein sequence ID" value="MFD1189551.1"/>
    <property type="molecule type" value="Genomic_DNA"/>
</dbReference>
<protein>
    <submittedName>
        <fullName evidence="3">Amidohydrolase</fullName>
        <ecNumber evidence="3">3.5.-.-</ecNumber>
    </submittedName>
</protein>
<dbReference type="Gene3D" id="3.20.20.140">
    <property type="entry name" value="Metal-dependent hydrolases"/>
    <property type="match status" value="1"/>
</dbReference>
<reference evidence="4" key="1">
    <citation type="journal article" date="2019" name="Int. J. Syst. Evol. Microbiol.">
        <title>The Global Catalogue of Microorganisms (GCM) 10K type strain sequencing project: providing services to taxonomists for standard genome sequencing and annotation.</title>
        <authorList>
            <consortium name="The Broad Institute Genomics Platform"/>
            <consortium name="The Broad Institute Genome Sequencing Center for Infectious Disease"/>
            <person name="Wu L."/>
            <person name="Ma J."/>
        </authorList>
    </citation>
    <scope>NUCLEOTIDE SEQUENCE [LARGE SCALE GENOMIC DNA]</scope>
    <source>
        <strain evidence="4">CCUG 55074</strain>
    </source>
</reference>
<evidence type="ECO:0000313" key="3">
    <source>
        <dbReference type="EMBL" id="MFD1189551.1"/>
    </source>
</evidence>
<accession>A0ABW3T007</accession>
<dbReference type="SUPFAM" id="SSF51556">
    <property type="entry name" value="Metallo-dependent hydrolases"/>
    <property type="match status" value="1"/>
</dbReference>
<organism evidence="3 4">
    <name type="scientific">Phenylobacterium conjunctum</name>
    <dbReference type="NCBI Taxonomy" id="1298959"/>
    <lineage>
        <taxon>Bacteria</taxon>
        <taxon>Pseudomonadati</taxon>
        <taxon>Pseudomonadota</taxon>
        <taxon>Alphaproteobacteria</taxon>
        <taxon>Caulobacterales</taxon>
        <taxon>Caulobacteraceae</taxon>
        <taxon>Phenylobacterium</taxon>
    </lineage>
</organism>
<dbReference type="InterPro" id="IPR011059">
    <property type="entry name" value="Metal-dep_hydrolase_composite"/>
</dbReference>
<feature type="domain" description="Amidohydrolase 3" evidence="2">
    <location>
        <begin position="66"/>
        <end position="542"/>
    </location>
</feature>
<feature type="chain" id="PRO_5046558261" evidence="1">
    <location>
        <begin position="21"/>
        <end position="547"/>
    </location>
</feature>
<name>A0ABW3T007_9CAUL</name>
<dbReference type="PANTHER" id="PTHR22642:SF2">
    <property type="entry name" value="PROTEIN LONG AFTER FAR-RED 3"/>
    <property type="match status" value="1"/>
</dbReference>
<evidence type="ECO:0000256" key="1">
    <source>
        <dbReference type="SAM" id="SignalP"/>
    </source>
</evidence>
<comment type="caution">
    <text evidence="3">The sequence shown here is derived from an EMBL/GenBank/DDBJ whole genome shotgun (WGS) entry which is preliminary data.</text>
</comment>
<evidence type="ECO:0000259" key="2">
    <source>
        <dbReference type="Pfam" id="PF07969"/>
    </source>
</evidence>
<dbReference type="PANTHER" id="PTHR22642">
    <property type="entry name" value="IMIDAZOLONEPROPIONASE"/>
    <property type="match status" value="1"/>
</dbReference>
<evidence type="ECO:0000313" key="4">
    <source>
        <dbReference type="Proteomes" id="UP001597216"/>
    </source>
</evidence>
<keyword evidence="1" id="KW-0732">Signal</keyword>
<feature type="signal peptide" evidence="1">
    <location>
        <begin position="1"/>
        <end position="20"/>
    </location>
</feature>
<dbReference type="Proteomes" id="UP001597216">
    <property type="component" value="Unassembled WGS sequence"/>
</dbReference>
<dbReference type="CDD" id="cd01300">
    <property type="entry name" value="YtcJ_like"/>
    <property type="match status" value="1"/>
</dbReference>